<sequence length="223" mass="25148">MVRVAYTCTAGDRPVKKIFGSGTWKLSPAVFSHAVLDHPVGATLGGKINAPAQSHEWKCISPPLDLPLKLLLLSSPVPWSSATALVDGVLYFHQEYCPDFLVAYDVMTKSWLKVVHSSPFHVAYRVTEFLNMLHFGNDMLCLTCSGYDNTHEDKLPTTRVQFAKFRVKSALILQRCMTLMMLSTAFPLKFPAYLQHHCALGNNSYLFCNFYCVARKILFQYMV</sequence>
<organism evidence="1 2">
    <name type="scientific">Heracleum sosnowskyi</name>
    <dbReference type="NCBI Taxonomy" id="360622"/>
    <lineage>
        <taxon>Eukaryota</taxon>
        <taxon>Viridiplantae</taxon>
        <taxon>Streptophyta</taxon>
        <taxon>Embryophyta</taxon>
        <taxon>Tracheophyta</taxon>
        <taxon>Spermatophyta</taxon>
        <taxon>Magnoliopsida</taxon>
        <taxon>eudicotyledons</taxon>
        <taxon>Gunneridae</taxon>
        <taxon>Pentapetalae</taxon>
        <taxon>asterids</taxon>
        <taxon>campanulids</taxon>
        <taxon>Apiales</taxon>
        <taxon>Apiaceae</taxon>
        <taxon>Apioideae</taxon>
        <taxon>apioid superclade</taxon>
        <taxon>Tordylieae</taxon>
        <taxon>Tordyliinae</taxon>
        <taxon>Heracleum</taxon>
    </lineage>
</organism>
<keyword evidence="2" id="KW-1185">Reference proteome</keyword>
<gene>
    <name evidence="1" type="ORF">POM88_048259</name>
</gene>
<evidence type="ECO:0000313" key="1">
    <source>
        <dbReference type="EMBL" id="KAK1355003.1"/>
    </source>
</evidence>
<dbReference type="EMBL" id="JAUIZM010000011">
    <property type="protein sequence ID" value="KAK1355003.1"/>
    <property type="molecule type" value="Genomic_DNA"/>
</dbReference>
<dbReference type="AlphaFoldDB" id="A0AAD8GVV9"/>
<accession>A0AAD8GVV9</accession>
<proteinExistence type="predicted"/>
<reference evidence="1" key="2">
    <citation type="submission" date="2023-05" db="EMBL/GenBank/DDBJ databases">
        <authorList>
            <person name="Schelkunov M.I."/>
        </authorList>
    </citation>
    <scope>NUCLEOTIDE SEQUENCE</scope>
    <source>
        <strain evidence="1">Hsosn_3</strain>
        <tissue evidence="1">Leaf</tissue>
    </source>
</reference>
<reference evidence="1" key="1">
    <citation type="submission" date="2023-02" db="EMBL/GenBank/DDBJ databases">
        <title>Genome of toxic invasive species Heracleum sosnowskyi carries increased number of genes despite the absence of recent whole-genome duplications.</title>
        <authorList>
            <person name="Schelkunov M."/>
            <person name="Shtratnikova V."/>
            <person name="Makarenko M."/>
            <person name="Klepikova A."/>
            <person name="Omelchenko D."/>
            <person name="Novikova G."/>
            <person name="Obukhova E."/>
            <person name="Bogdanov V."/>
            <person name="Penin A."/>
            <person name="Logacheva M."/>
        </authorList>
    </citation>
    <scope>NUCLEOTIDE SEQUENCE</scope>
    <source>
        <strain evidence="1">Hsosn_3</strain>
        <tissue evidence="1">Leaf</tissue>
    </source>
</reference>
<dbReference type="Proteomes" id="UP001237642">
    <property type="component" value="Unassembled WGS sequence"/>
</dbReference>
<protein>
    <submittedName>
        <fullName evidence="1">Uncharacterized protein</fullName>
    </submittedName>
</protein>
<comment type="caution">
    <text evidence="1">The sequence shown here is derived from an EMBL/GenBank/DDBJ whole genome shotgun (WGS) entry which is preliminary data.</text>
</comment>
<evidence type="ECO:0000313" key="2">
    <source>
        <dbReference type="Proteomes" id="UP001237642"/>
    </source>
</evidence>
<name>A0AAD8GVV9_9APIA</name>